<dbReference type="GO" id="GO:0005524">
    <property type="term" value="F:ATP binding"/>
    <property type="evidence" value="ECO:0007669"/>
    <property type="project" value="InterPro"/>
</dbReference>
<dbReference type="AlphaFoldDB" id="X1H6H3"/>
<accession>X1H6H3</accession>
<dbReference type="GO" id="GO:0006139">
    <property type="term" value="P:nucleobase-containing compound metabolic process"/>
    <property type="evidence" value="ECO:0007669"/>
    <property type="project" value="InterPro"/>
</dbReference>
<dbReference type="GO" id="GO:0016818">
    <property type="term" value="F:hydrolase activity, acting on acid anhydrides, in phosphorus-containing anhydrides"/>
    <property type="evidence" value="ECO:0007669"/>
    <property type="project" value="InterPro"/>
</dbReference>
<dbReference type="InterPro" id="IPR027417">
    <property type="entry name" value="P-loop_NTPase"/>
</dbReference>
<organism evidence="2">
    <name type="scientific">marine sediment metagenome</name>
    <dbReference type="NCBI Taxonomy" id="412755"/>
    <lineage>
        <taxon>unclassified sequences</taxon>
        <taxon>metagenomes</taxon>
        <taxon>ecological metagenomes</taxon>
    </lineage>
</organism>
<dbReference type="Pfam" id="PF13307">
    <property type="entry name" value="Helicase_C_2"/>
    <property type="match status" value="1"/>
</dbReference>
<feature type="domain" description="ATP-dependent helicase C-terminal" evidence="1">
    <location>
        <begin position="1"/>
        <end position="90"/>
    </location>
</feature>
<reference evidence="2" key="1">
    <citation type="journal article" date="2014" name="Front. Microbiol.">
        <title>High frequency of phylogenetically diverse reductive dehalogenase-homologous genes in deep subseafloor sedimentary metagenomes.</title>
        <authorList>
            <person name="Kawai M."/>
            <person name="Futagami T."/>
            <person name="Toyoda A."/>
            <person name="Takaki Y."/>
            <person name="Nishi S."/>
            <person name="Hori S."/>
            <person name="Arai W."/>
            <person name="Tsubouchi T."/>
            <person name="Morono Y."/>
            <person name="Uchiyama I."/>
            <person name="Ito T."/>
            <person name="Fujiyama A."/>
            <person name="Inagaki F."/>
            <person name="Takami H."/>
        </authorList>
    </citation>
    <scope>NUCLEOTIDE SEQUENCE</scope>
    <source>
        <strain evidence="2">Expedition CK06-06</strain>
    </source>
</reference>
<name>X1H6H3_9ZZZZ</name>
<dbReference type="EMBL" id="BARU01033296">
    <property type="protein sequence ID" value="GAH65791.1"/>
    <property type="molecule type" value="Genomic_DNA"/>
</dbReference>
<gene>
    <name evidence="2" type="ORF">S03H2_52417</name>
</gene>
<dbReference type="SMART" id="SM00491">
    <property type="entry name" value="HELICc2"/>
    <property type="match status" value="1"/>
</dbReference>
<evidence type="ECO:0000259" key="1">
    <source>
        <dbReference type="SMART" id="SM00491"/>
    </source>
</evidence>
<sequence>DSEAPLVLVSPSFGRGVDLFGDRARFQIICKIPFPDLGDKQTSKRRWSGKSGERWYLLETVRAIVQMAGRIVRSADDYGVTYILDSRFERFFKQMHKDFPPWFTEAIVW</sequence>
<comment type="caution">
    <text evidence="2">The sequence shown here is derived from an EMBL/GenBank/DDBJ whole genome shotgun (WGS) entry which is preliminary data.</text>
</comment>
<protein>
    <recommendedName>
        <fullName evidence="1">ATP-dependent helicase C-terminal domain-containing protein</fullName>
    </recommendedName>
</protein>
<dbReference type="PANTHER" id="PTHR11472">
    <property type="entry name" value="DNA REPAIR DEAD HELICASE RAD3/XP-D SUBFAMILY MEMBER"/>
    <property type="match status" value="1"/>
</dbReference>
<dbReference type="InterPro" id="IPR045028">
    <property type="entry name" value="DinG/Rad3-like"/>
</dbReference>
<proteinExistence type="predicted"/>
<dbReference type="InterPro" id="IPR006555">
    <property type="entry name" value="ATP-dep_Helicase_C"/>
</dbReference>
<dbReference type="PANTHER" id="PTHR11472:SF34">
    <property type="entry name" value="REGULATOR OF TELOMERE ELONGATION HELICASE 1"/>
    <property type="match status" value="1"/>
</dbReference>
<feature type="non-terminal residue" evidence="2">
    <location>
        <position position="1"/>
    </location>
</feature>
<dbReference type="GO" id="GO:0003676">
    <property type="term" value="F:nucleic acid binding"/>
    <property type="evidence" value="ECO:0007669"/>
    <property type="project" value="InterPro"/>
</dbReference>
<evidence type="ECO:0000313" key="2">
    <source>
        <dbReference type="EMBL" id="GAH65791.1"/>
    </source>
</evidence>
<dbReference type="GO" id="GO:0003678">
    <property type="term" value="F:DNA helicase activity"/>
    <property type="evidence" value="ECO:0007669"/>
    <property type="project" value="TreeGrafter"/>
</dbReference>
<dbReference type="Gene3D" id="3.40.50.300">
    <property type="entry name" value="P-loop containing nucleotide triphosphate hydrolases"/>
    <property type="match status" value="1"/>
</dbReference>